<dbReference type="PANTHER" id="PTHR19849">
    <property type="entry name" value="PHOSPHOLIPASE A-2-ACTIVATING PROTEIN"/>
    <property type="match status" value="1"/>
</dbReference>
<name>A0AAD7LZX2_QUISA</name>
<dbReference type="GO" id="GO:0005737">
    <property type="term" value="C:cytoplasm"/>
    <property type="evidence" value="ECO:0007669"/>
    <property type="project" value="TreeGrafter"/>
</dbReference>
<dbReference type="GO" id="GO:0043161">
    <property type="term" value="P:proteasome-mediated ubiquitin-dependent protein catabolic process"/>
    <property type="evidence" value="ECO:0007669"/>
    <property type="project" value="TreeGrafter"/>
</dbReference>
<sequence length="87" mass="9378">MPGLGILSASHDGSLRLWAISGEVLMEMVGHTAIVYSVDSHESGLIVTGSEDRFAKIWKVHRASWVYLGCKFLENGDIVTACSDGVV</sequence>
<evidence type="ECO:0000313" key="6">
    <source>
        <dbReference type="Proteomes" id="UP001163823"/>
    </source>
</evidence>
<accession>A0AAD7LZX2</accession>
<keyword evidence="1" id="KW-0963">Cytoplasm</keyword>
<evidence type="ECO:0000256" key="4">
    <source>
        <dbReference type="PROSITE-ProRule" id="PRU00221"/>
    </source>
</evidence>
<dbReference type="GO" id="GO:0005634">
    <property type="term" value="C:nucleus"/>
    <property type="evidence" value="ECO:0007669"/>
    <property type="project" value="TreeGrafter"/>
</dbReference>
<evidence type="ECO:0000256" key="3">
    <source>
        <dbReference type="ARBA" id="ARBA00022737"/>
    </source>
</evidence>
<gene>
    <name evidence="5" type="ORF">O6P43_011627</name>
</gene>
<dbReference type="Pfam" id="PF00400">
    <property type="entry name" value="WD40"/>
    <property type="match status" value="1"/>
</dbReference>
<dbReference type="Gene3D" id="2.130.10.10">
    <property type="entry name" value="YVTN repeat-like/Quinoprotein amine dehydrogenase"/>
    <property type="match status" value="1"/>
</dbReference>
<dbReference type="AlphaFoldDB" id="A0AAD7LZX2"/>
<keyword evidence="3" id="KW-0677">Repeat</keyword>
<dbReference type="PROSITE" id="PS50082">
    <property type="entry name" value="WD_REPEATS_2"/>
    <property type="match status" value="1"/>
</dbReference>
<evidence type="ECO:0000313" key="5">
    <source>
        <dbReference type="EMBL" id="KAJ7967358.1"/>
    </source>
</evidence>
<dbReference type="KEGG" id="qsa:O6P43_011627"/>
<evidence type="ECO:0000256" key="1">
    <source>
        <dbReference type="ARBA" id="ARBA00022490"/>
    </source>
</evidence>
<proteinExistence type="predicted"/>
<reference evidence="5" key="1">
    <citation type="journal article" date="2023" name="Science">
        <title>Elucidation of the pathway for biosynthesis of saponin adjuvants from the soapbark tree.</title>
        <authorList>
            <person name="Reed J."/>
            <person name="Orme A."/>
            <person name="El-Demerdash A."/>
            <person name="Owen C."/>
            <person name="Martin L.B.B."/>
            <person name="Misra R.C."/>
            <person name="Kikuchi S."/>
            <person name="Rejzek M."/>
            <person name="Martin A.C."/>
            <person name="Harkess A."/>
            <person name="Leebens-Mack J."/>
            <person name="Louveau T."/>
            <person name="Stephenson M.J."/>
            <person name="Osbourn A."/>
        </authorList>
    </citation>
    <scope>NUCLEOTIDE SEQUENCE</scope>
    <source>
        <strain evidence="5">S10</strain>
    </source>
</reference>
<dbReference type="InterPro" id="IPR036322">
    <property type="entry name" value="WD40_repeat_dom_sf"/>
</dbReference>
<dbReference type="PANTHER" id="PTHR19849:SF0">
    <property type="entry name" value="PHOSPHOLIPASE A-2-ACTIVATING PROTEIN"/>
    <property type="match status" value="1"/>
</dbReference>
<dbReference type="GO" id="GO:0010992">
    <property type="term" value="P:ubiquitin recycling"/>
    <property type="evidence" value="ECO:0007669"/>
    <property type="project" value="TreeGrafter"/>
</dbReference>
<dbReference type="GO" id="GO:0043130">
    <property type="term" value="F:ubiquitin binding"/>
    <property type="evidence" value="ECO:0007669"/>
    <property type="project" value="TreeGrafter"/>
</dbReference>
<organism evidence="5 6">
    <name type="scientific">Quillaja saponaria</name>
    <name type="common">Soap bark tree</name>
    <dbReference type="NCBI Taxonomy" id="32244"/>
    <lineage>
        <taxon>Eukaryota</taxon>
        <taxon>Viridiplantae</taxon>
        <taxon>Streptophyta</taxon>
        <taxon>Embryophyta</taxon>
        <taxon>Tracheophyta</taxon>
        <taxon>Spermatophyta</taxon>
        <taxon>Magnoliopsida</taxon>
        <taxon>eudicotyledons</taxon>
        <taxon>Gunneridae</taxon>
        <taxon>Pentapetalae</taxon>
        <taxon>rosids</taxon>
        <taxon>fabids</taxon>
        <taxon>Fabales</taxon>
        <taxon>Quillajaceae</taxon>
        <taxon>Quillaja</taxon>
    </lineage>
</organism>
<keyword evidence="6" id="KW-1185">Reference proteome</keyword>
<protein>
    <submittedName>
        <fullName evidence="5">Phospholipase A-2-activating protein</fullName>
    </submittedName>
</protein>
<dbReference type="InterPro" id="IPR001680">
    <property type="entry name" value="WD40_rpt"/>
</dbReference>
<evidence type="ECO:0000256" key="2">
    <source>
        <dbReference type="ARBA" id="ARBA00022574"/>
    </source>
</evidence>
<dbReference type="Proteomes" id="UP001163823">
    <property type="component" value="Chromosome 5"/>
</dbReference>
<comment type="caution">
    <text evidence="5">The sequence shown here is derived from an EMBL/GenBank/DDBJ whole genome shotgun (WGS) entry which is preliminary data.</text>
</comment>
<feature type="repeat" description="WD" evidence="4">
    <location>
        <begin position="28"/>
        <end position="68"/>
    </location>
</feature>
<dbReference type="InterPro" id="IPR015943">
    <property type="entry name" value="WD40/YVTN_repeat-like_dom_sf"/>
</dbReference>
<dbReference type="EMBL" id="JARAOO010000005">
    <property type="protein sequence ID" value="KAJ7967358.1"/>
    <property type="molecule type" value="Genomic_DNA"/>
</dbReference>
<dbReference type="SMART" id="SM00320">
    <property type="entry name" value="WD40"/>
    <property type="match status" value="1"/>
</dbReference>
<dbReference type="SUPFAM" id="SSF50978">
    <property type="entry name" value="WD40 repeat-like"/>
    <property type="match status" value="1"/>
</dbReference>
<keyword evidence="2 4" id="KW-0853">WD repeat</keyword>